<accession>A0ABP9GQ67</accession>
<sequence length="59" mass="6312">MRYRITNLTRNDSTDPAGKPLVDGEAVQEAVARAAARGESLYIRPVSPKPETAAATQTV</sequence>
<protein>
    <submittedName>
        <fullName evidence="2">Uncharacterized protein</fullName>
    </submittedName>
</protein>
<name>A0ABP9GQ67_9ACTN</name>
<evidence type="ECO:0000313" key="2">
    <source>
        <dbReference type="EMBL" id="GAA4949753.1"/>
    </source>
</evidence>
<dbReference type="Proteomes" id="UP001500466">
    <property type="component" value="Unassembled WGS sequence"/>
</dbReference>
<gene>
    <name evidence="2" type="ORF">GCM10023205_07860</name>
</gene>
<keyword evidence="3" id="KW-1185">Reference proteome</keyword>
<organism evidence="2 3">
    <name type="scientific">Yinghuangia aomiensis</name>
    <dbReference type="NCBI Taxonomy" id="676205"/>
    <lineage>
        <taxon>Bacteria</taxon>
        <taxon>Bacillati</taxon>
        <taxon>Actinomycetota</taxon>
        <taxon>Actinomycetes</taxon>
        <taxon>Kitasatosporales</taxon>
        <taxon>Streptomycetaceae</taxon>
        <taxon>Yinghuangia</taxon>
    </lineage>
</organism>
<dbReference type="RefSeq" id="WP_345673811.1">
    <property type="nucleotide sequence ID" value="NZ_BAABHS010000002.1"/>
</dbReference>
<evidence type="ECO:0000256" key="1">
    <source>
        <dbReference type="SAM" id="MobiDB-lite"/>
    </source>
</evidence>
<feature type="compositionally biased region" description="Polar residues" evidence="1">
    <location>
        <begin position="1"/>
        <end position="11"/>
    </location>
</feature>
<reference evidence="3" key="1">
    <citation type="journal article" date="2019" name="Int. J. Syst. Evol. Microbiol.">
        <title>The Global Catalogue of Microorganisms (GCM) 10K type strain sequencing project: providing services to taxonomists for standard genome sequencing and annotation.</title>
        <authorList>
            <consortium name="The Broad Institute Genomics Platform"/>
            <consortium name="The Broad Institute Genome Sequencing Center for Infectious Disease"/>
            <person name="Wu L."/>
            <person name="Ma J."/>
        </authorList>
    </citation>
    <scope>NUCLEOTIDE SEQUENCE [LARGE SCALE GENOMIC DNA]</scope>
    <source>
        <strain evidence="3">JCM 17986</strain>
    </source>
</reference>
<dbReference type="EMBL" id="BAABHS010000002">
    <property type="protein sequence ID" value="GAA4949753.1"/>
    <property type="molecule type" value="Genomic_DNA"/>
</dbReference>
<evidence type="ECO:0000313" key="3">
    <source>
        <dbReference type="Proteomes" id="UP001500466"/>
    </source>
</evidence>
<feature type="region of interest" description="Disordered" evidence="1">
    <location>
        <begin position="1"/>
        <end position="21"/>
    </location>
</feature>
<comment type="caution">
    <text evidence="2">The sequence shown here is derived from an EMBL/GenBank/DDBJ whole genome shotgun (WGS) entry which is preliminary data.</text>
</comment>
<proteinExistence type="predicted"/>